<dbReference type="CDD" id="cd00567">
    <property type="entry name" value="ACAD"/>
    <property type="match status" value="1"/>
</dbReference>
<comment type="cofactor">
    <cofactor evidence="1 6">
        <name>FAD</name>
        <dbReference type="ChEBI" id="CHEBI:57692"/>
    </cofactor>
</comment>
<dbReference type="InterPro" id="IPR046373">
    <property type="entry name" value="Acyl-CoA_Oxase/DH_mid-dom_sf"/>
</dbReference>
<dbReference type="RefSeq" id="WP_163773267.1">
    <property type="nucleotide sequence ID" value="NZ_JAAGXA010000011.1"/>
</dbReference>
<dbReference type="InterPro" id="IPR009100">
    <property type="entry name" value="AcylCoA_DH/oxidase_NM_dom_sf"/>
</dbReference>
<evidence type="ECO:0000259" key="7">
    <source>
        <dbReference type="Pfam" id="PF00441"/>
    </source>
</evidence>
<keyword evidence="11" id="KW-1185">Reference proteome</keyword>
<feature type="domain" description="Acyl-CoA dehydrogenase/oxidase C-terminal" evidence="7">
    <location>
        <begin position="229"/>
        <end position="351"/>
    </location>
</feature>
<keyword evidence="3 6" id="KW-0285">Flavoprotein</keyword>
<dbReference type="InterPro" id="IPR037069">
    <property type="entry name" value="AcylCoA_DH/ox_N_sf"/>
</dbReference>
<protein>
    <submittedName>
        <fullName evidence="10">Acyl-CoA dehydrogenase</fullName>
    </submittedName>
</protein>
<evidence type="ECO:0000259" key="8">
    <source>
        <dbReference type="Pfam" id="PF02770"/>
    </source>
</evidence>
<evidence type="ECO:0000256" key="6">
    <source>
        <dbReference type="RuleBase" id="RU362125"/>
    </source>
</evidence>
<evidence type="ECO:0000259" key="9">
    <source>
        <dbReference type="Pfam" id="PF02771"/>
    </source>
</evidence>
<dbReference type="Gene3D" id="1.20.140.10">
    <property type="entry name" value="Butyryl-CoA Dehydrogenase, subunit A, domain 3"/>
    <property type="match status" value="1"/>
</dbReference>
<dbReference type="PANTHER" id="PTHR43884">
    <property type="entry name" value="ACYL-COA DEHYDROGENASE"/>
    <property type="match status" value="1"/>
</dbReference>
<dbReference type="AlphaFoldDB" id="A0A6P0HNC3"/>
<dbReference type="PANTHER" id="PTHR43884:SF20">
    <property type="entry name" value="ACYL-COA DEHYDROGENASE FADE28"/>
    <property type="match status" value="1"/>
</dbReference>
<feature type="domain" description="Acyl-CoA oxidase/dehydrogenase middle" evidence="8">
    <location>
        <begin position="134"/>
        <end position="210"/>
    </location>
</feature>
<reference evidence="10 11" key="1">
    <citation type="journal article" date="2014" name="Int. J. Syst. Evol. Microbiol.">
        <title>Nocardioides zeae sp. nov., isolated from the stem of Zea mays.</title>
        <authorList>
            <person name="Glaeser S.P."/>
            <person name="McInroy J.A."/>
            <person name="Busse H.J."/>
            <person name="Kampfer P."/>
        </authorList>
    </citation>
    <scope>NUCLEOTIDE SEQUENCE [LARGE SCALE GENOMIC DNA]</scope>
    <source>
        <strain evidence="10 11">JCM 30728</strain>
    </source>
</reference>
<keyword evidence="5 6" id="KW-0560">Oxidoreductase</keyword>
<dbReference type="InterPro" id="IPR036250">
    <property type="entry name" value="AcylCo_DH-like_C"/>
</dbReference>
<evidence type="ECO:0000313" key="10">
    <source>
        <dbReference type="EMBL" id="NEN79727.1"/>
    </source>
</evidence>
<evidence type="ECO:0000256" key="4">
    <source>
        <dbReference type="ARBA" id="ARBA00022827"/>
    </source>
</evidence>
<proteinExistence type="inferred from homology"/>
<dbReference type="EMBL" id="JAAGXA010000011">
    <property type="protein sequence ID" value="NEN79727.1"/>
    <property type="molecule type" value="Genomic_DNA"/>
</dbReference>
<keyword evidence="4 6" id="KW-0274">FAD</keyword>
<dbReference type="Pfam" id="PF02771">
    <property type="entry name" value="Acyl-CoA_dh_N"/>
    <property type="match status" value="1"/>
</dbReference>
<dbReference type="Pfam" id="PF00441">
    <property type="entry name" value="Acyl-CoA_dh_1"/>
    <property type="match status" value="1"/>
</dbReference>
<sequence length="367" mass="38397">MLNLALDGDQQDVVEMTRDLGAAVLSPAAAATERGGAVDPAAWQALCGSGLTVLLSEDLGGDGIPSTVTQMTALEQLAHGDPQATIAAAWSGSAALFVSEHGSAMQRAALRDAAVTGPSHRGAVALYESAGSHEIATTVETDGARVRVRGRKVAVPFAERADTMIVLGRDPSNHELRAVVVPPGQEGMTVRPRAGSLGLDATEQAVVDFDLELPVEHLLAHEGLGLTVARHRLILAAVQTGMAQRALEYAGDYASQRIAFGKPIASFQGISFLIAEAFARTEQARLEILDAASLVDDGAPEDQVTAAVDAAVSYASENAAETTRNAVQVLGGHGFMTEYPVENWYRIAAFLSTVDFDPLASAFQPAF</sequence>
<organism evidence="10 11">
    <name type="scientific">Nocardioides zeae</name>
    <dbReference type="NCBI Taxonomy" id="1457234"/>
    <lineage>
        <taxon>Bacteria</taxon>
        <taxon>Bacillati</taxon>
        <taxon>Actinomycetota</taxon>
        <taxon>Actinomycetes</taxon>
        <taxon>Propionibacteriales</taxon>
        <taxon>Nocardioidaceae</taxon>
        <taxon>Nocardioides</taxon>
    </lineage>
</organism>
<feature type="domain" description="Acyl-CoA dehydrogenase/oxidase N-terminal" evidence="9">
    <location>
        <begin position="9"/>
        <end position="110"/>
    </location>
</feature>
<accession>A0A6P0HNC3</accession>
<gene>
    <name evidence="10" type="ORF">G3T38_15745</name>
</gene>
<dbReference type="GO" id="GO:0003995">
    <property type="term" value="F:acyl-CoA dehydrogenase activity"/>
    <property type="evidence" value="ECO:0007669"/>
    <property type="project" value="TreeGrafter"/>
</dbReference>
<dbReference type="Gene3D" id="2.40.110.10">
    <property type="entry name" value="Butyryl-CoA Dehydrogenase, subunit A, domain 2"/>
    <property type="match status" value="1"/>
</dbReference>
<evidence type="ECO:0000313" key="11">
    <source>
        <dbReference type="Proteomes" id="UP000468687"/>
    </source>
</evidence>
<dbReference type="InterPro" id="IPR006091">
    <property type="entry name" value="Acyl-CoA_Oxase/DH_mid-dom"/>
</dbReference>
<dbReference type="SUPFAM" id="SSF56645">
    <property type="entry name" value="Acyl-CoA dehydrogenase NM domain-like"/>
    <property type="match status" value="1"/>
</dbReference>
<dbReference type="Pfam" id="PF02770">
    <property type="entry name" value="Acyl-CoA_dh_M"/>
    <property type="match status" value="1"/>
</dbReference>
<evidence type="ECO:0000256" key="1">
    <source>
        <dbReference type="ARBA" id="ARBA00001974"/>
    </source>
</evidence>
<dbReference type="SUPFAM" id="SSF47203">
    <property type="entry name" value="Acyl-CoA dehydrogenase C-terminal domain-like"/>
    <property type="match status" value="1"/>
</dbReference>
<dbReference type="InterPro" id="IPR013786">
    <property type="entry name" value="AcylCoA_DH/ox_N"/>
</dbReference>
<dbReference type="Gene3D" id="1.10.540.10">
    <property type="entry name" value="Acyl-CoA dehydrogenase/oxidase, N-terminal domain"/>
    <property type="match status" value="1"/>
</dbReference>
<evidence type="ECO:0000256" key="3">
    <source>
        <dbReference type="ARBA" id="ARBA00022630"/>
    </source>
</evidence>
<name>A0A6P0HNC3_9ACTN</name>
<evidence type="ECO:0000256" key="2">
    <source>
        <dbReference type="ARBA" id="ARBA00009347"/>
    </source>
</evidence>
<comment type="similarity">
    <text evidence="2 6">Belongs to the acyl-CoA dehydrogenase family.</text>
</comment>
<dbReference type="InterPro" id="IPR009075">
    <property type="entry name" value="AcylCo_DH/oxidase_C"/>
</dbReference>
<dbReference type="Proteomes" id="UP000468687">
    <property type="component" value="Unassembled WGS sequence"/>
</dbReference>
<comment type="caution">
    <text evidence="10">The sequence shown here is derived from an EMBL/GenBank/DDBJ whole genome shotgun (WGS) entry which is preliminary data.</text>
</comment>
<dbReference type="GO" id="GO:0050660">
    <property type="term" value="F:flavin adenine dinucleotide binding"/>
    <property type="evidence" value="ECO:0007669"/>
    <property type="project" value="InterPro"/>
</dbReference>
<evidence type="ECO:0000256" key="5">
    <source>
        <dbReference type="ARBA" id="ARBA00023002"/>
    </source>
</evidence>